<dbReference type="InterPro" id="IPR010255">
    <property type="entry name" value="Haem_peroxidase_sf"/>
</dbReference>
<dbReference type="CDD" id="cd09817">
    <property type="entry name" value="linoleate_diol_synthase_like"/>
    <property type="match status" value="1"/>
</dbReference>
<dbReference type="OrthoDB" id="823504at2759"/>
<keyword evidence="6 7" id="KW-0408">Iron</keyword>
<sequence>MTNQLRSLIGSIKKKPTKASDGRTAEASSGITSSEKTSIVHDFANLGFKNGATMLEAIPQLASGEPINDKELLLEHGVAMLQELPLNSGLSAKFSDAFINMLWHDLPHPPPALAGPPSRYRRHDGGNNSPWHPEMGKAGSSYSRSVPPLKPKGPNLPDVEDVYEALLKRKGPFRKHPSGLNRLFFSFATVVIHECFQTNRKNQWINETSSYVDLSTLYGNTEKEQVRVRTYNNGLIYPDSIASERIMMMPPGVVAVLLMFSRNHNVIAEGLLSVNEDGKYKPWDELDEDGQKWQDEDIFQITRNINVGFFASVVLHDYVSAILNTPRAKSEWSLDLGKEIKERGKRVERGSGNVVSVEFAVLYHWHAALSAADDKWMEDIIRHTFPDIKSVDEVTVEMYHQIMKDYGHKLVETQPRSWTFGGLKRGPDGRFKDSELADLIKHCVEEPAHEFGAHGTPASLKIVDIMGQLQARNVFNVCTLNEFRRYLNLKVYDTFEDWNPNKEVARAAELLYGNIENMELYPGLMAECTKPAMPGSGVCPGQTTGRGILDDAVALVRGDRFLSYDFNSNTLTHWGAAKLQDASPSGAYGGVLPKLIFNGLPTAFQGTSPYALLPFYTPEAAKSILKDNGVLHKYDIARMPSDRELLSIQTHEACKRVWEDRDNFRVMYQAAIRNCTDGHDFMIGWDDAKRHDERSNILHKVFFEENFEKNVSAFFATNVKKLIEKNSLSFTKGRKSIDIVRDVTNITPILWLADRFAIPLKTPEQPRGLLSIYEAFTAYLVLFMYQSFNIIPGNEWKLREGAMKAGEGLRKIFETHLKTQQGHKEHVVDWMAKGSAFEVGPTADRLYHALNDTKLPIGDLVGDCIGMGVPVAGNLTQQASLLIDLYLSPGYEQYKERIIELANMDDADSERELQGFVYEGMRHAGVVPGLPRVAARDITVNDGVRGPVHIPAGTTILIAASKAAMDPTAFPDPEKLNPHRPLKDYILLGHGLHFCFGARLVGCSLVATLREVFKLKNVRRAPGRQGMFTITEHEIAGGVKMRHYLDASSRESPIPTSLTLHYDE</sequence>
<dbReference type="GO" id="GO:0004601">
    <property type="term" value="F:peroxidase activity"/>
    <property type="evidence" value="ECO:0007669"/>
    <property type="project" value="UniProtKB-KW"/>
</dbReference>
<evidence type="ECO:0000313" key="9">
    <source>
        <dbReference type="EMBL" id="KAF1977492.1"/>
    </source>
</evidence>
<evidence type="ECO:0000256" key="6">
    <source>
        <dbReference type="ARBA" id="ARBA00023004"/>
    </source>
</evidence>
<accession>A0A6A5VP55</accession>
<keyword evidence="3 7" id="KW-0479">Metal-binding</keyword>
<keyword evidence="2 7" id="KW-0349">Heme</keyword>
<dbReference type="CDD" id="cd20612">
    <property type="entry name" value="CYP_LDS-like_C"/>
    <property type="match status" value="1"/>
</dbReference>
<dbReference type="SUPFAM" id="SSF48264">
    <property type="entry name" value="Cytochrome P450"/>
    <property type="match status" value="1"/>
</dbReference>
<dbReference type="InterPro" id="IPR050783">
    <property type="entry name" value="Oxylipin_biosynth_metab"/>
</dbReference>
<dbReference type="GO" id="GO:0006631">
    <property type="term" value="P:fatty acid metabolic process"/>
    <property type="evidence" value="ECO:0007669"/>
    <property type="project" value="UniProtKB-ARBA"/>
</dbReference>
<feature type="binding site" description="axial binding residue" evidence="7">
    <location>
        <position position="366"/>
    </location>
    <ligand>
        <name>heme b</name>
        <dbReference type="ChEBI" id="CHEBI:60344"/>
    </ligand>
    <ligandPart>
        <name>Fe</name>
        <dbReference type="ChEBI" id="CHEBI:18248"/>
    </ligandPart>
</feature>
<dbReference type="InterPro" id="IPR036396">
    <property type="entry name" value="Cyt_P450_sf"/>
</dbReference>
<evidence type="ECO:0000313" key="10">
    <source>
        <dbReference type="Proteomes" id="UP000800036"/>
    </source>
</evidence>
<keyword evidence="10" id="KW-1185">Reference proteome</keyword>
<dbReference type="AlphaFoldDB" id="A0A6A5VP55"/>
<keyword evidence="5" id="KW-0560">Oxidoreductase</keyword>
<evidence type="ECO:0000256" key="7">
    <source>
        <dbReference type="PIRSR" id="PIRSR619791-2"/>
    </source>
</evidence>
<gene>
    <name evidence="9" type="ORF">BU23DRAFT_298082</name>
</gene>
<dbReference type="Proteomes" id="UP000800036">
    <property type="component" value="Unassembled WGS sequence"/>
</dbReference>
<proteinExistence type="predicted"/>
<feature type="region of interest" description="Disordered" evidence="8">
    <location>
        <begin position="9"/>
        <end position="34"/>
    </location>
</feature>
<dbReference type="PANTHER" id="PTHR11903">
    <property type="entry name" value="PROSTAGLANDIN G/H SYNTHASE"/>
    <property type="match status" value="1"/>
</dbReference>
<dbReference type="GO" id="GO:0020037">
    <property type="term" value="F:heme binding"/>
    <property type="evidence" value="ECO:0007669"/>
    <property type="project" value="InterPro"/>
</dbReference>
<comment type="subunit">
    <text evidence="1">Homotetramer.</text>
</comment>
<dbReference type="InterPro" id="IPR037120">
    <property type="entry name" value="Haem_peroxidase_sf_animal"/>
</dbReference>
<dbReference type="GO" id="GO:0004497">
    <property type="term" value="F:monooxygenase activity"/>
    <property type="evidence" value="ECO:0007669"/>
    <property type="project" value="InterPro"/>
</dbReference>
<dbReference type="PROSITE" id="PS50292">
    <property type="entry name" value="PEROXIDASE_3"/>
    <property type="match status" value="1"/>
</dbReference>
<evidence type="ECO:0000256" key="3">
    <source>
        <dbReference type="ARBA" id="ARBA00022723"/>
    </source>
</evidence>
<dbReference type="PANTHER" id="PTHR11903:SF37">
    <property type="entry name" value="PSI-PRODUCING OXYGENASE A"/>
    <property type="match status" value="1"/>
</dbReference>
<dbReference type="Pfam" id="PF00067">
    <property type="entry name" value="p450"/>
    <property type="match status" value="1"/>
</dbReference>
<feature type="region of interest" description="Disordered" evidence="8">
    <location>
        <begin position="114"/>
        <end position="154"/>
    </location>
</feature>
<evidence type="ECO:0000256" key="4">
    <source>
        <dbReference type="ARBA" id="ARBA00022964"/>
    </source>
</evidence>
<reference evidence="9" key="1">
    <citation type="journal article" date="2020" name="Stud. Mycol.">
        <title>101 Dothideomycetes genomes: a test case for predicting lifestyles and emergence of pathogens.</title>
        <authorList>
            <person name="Haridas S."/>
            <person name="Albert R."/>
            <person name="Binder M."/>
            <person name="Bloem J."/>
            <person name="Labutti K."/>
            <person name="Salamov A."/>
            <person name="Andreopoulos B."/>
            <person name="Baker S."/>
            <person name="Barry K."/>
            <person name="Bills G."/>
            <person name="Bluhm B."/>
            <person name="Cannon C."/>
            <person name="Castanera R."/>
            <person name="Culley D."/>
            <person name="Daum C."/>
            <person name="Ezra D."/>
            <person name="Gonzalez J."/>
            <person name="Henrissat B."/>
            <person name="Kuo A."/>
            <person name="Liang C."/>
            <person name="Lipzen A."/>
            <person name="Lutzoni F."/>
            <person name="Magnuson J."/>
            <person name="Mondo S."/>
            <person name="Nolan M."/>
            <person name="Ohm R."/>
            <person name="Pangilinan J."/>
            <person name="Park H.-J."/>
            <person name="Ramirez L."/>
            <person name="Alfaro M."/>
            <person name="Sun H."/>
            <person name="Tritt A."/>
            <person name="Yoshinaga Y."/>
            <person name="Zwiers L.-H."/>
            <person name="Turgeon B."/>
            <person name="Goodwin S."/>
            <person name="Spatafora J."/>
            <person name="Crous P."/>
            <person name="Grigoriev I."/>
        </authorList>
    </citation>
    <scope>NUCLEOTIDE SEQUENCE</scope>
    <source>
        <strain evidence="9">CBS 107.79</strain>
    </source>
</reference>
<dbReference type="InterPro" id="IPR034812">
    <property type="entry name" value="Ppo-like_N"/>
</dbReference>
<name>A0A6A5VP55_9PLEO</name>
<organism evidence="9 10">
    <name type="scientific">Bimuria novae-zelandiae CBS 107.79</name>
    <dbReference type="NCBI Taxonomy" id="1447943"/>
    <lineage>
        <taxon>Eukaryota</taxon>
        <taxon>Fungi</taxon>
        <taxon>Dikarya</taxon>
        <taxon>Ascomycota</taxon>
        <taxon>Pezizomycotina</taxon>
        <taxon>Dothideomycetes</taxon>
        <taxon>Pleosporomycetidae</taxon>
        <taxon>Pleosporales</taxon>
        <taxon>Massarineae</taxon>
        <taxon>Didymosphaeriaceae</taxon>
        <taxon>Bimuria</taxon>
    </lineage>
</organism>
<dbReference type="InterPro" id="IPR019791">
    <property type="entry name" value="Haem_peroxidase_animal"/>
</dbReference>
<evidence type="ECO:0000256" key="2">
    <source>
        <dbReference type="ARBA" id="ARBA00022617"/>
    </source>
</evidence>
<dbReference type="GO" id="GO:0006979">
    <property type="term" value="P:response to oxidative stress"/>
    <property type="evidence" value="ECO:0007669"/>
    <property type="project" value="InterPro"/>
</dbReference>
<dbReference type="InterPro" id="IPR001128">
    <property type="entry name" value="Cyt_P450"/>
</dbReference>
<dbReference type="GO" id="GO:0005506">
    <property type="term" value="F:iron ion binding"/>
    <property type="evidence" value="ECO:0007669"/>
    <property type="project" value="InterPro"/>
</dbReference>
<dbReference type="Gene3D" id="1.10.640.10">
    <property type="entry name" value="Haem peroxidase domain superfamily, animal type"/>
    <property type="match status" value="1"/>
</dbReference>
<dbReference type="GO" id="GO:0016705">
    <property type="term" value="F:oxidoreductase activity, acting on paired donors, with incorporation or reduction of molecular oxygen"/>
    <property type="evidence" value="ECO:0007669"/>
    <property type="project" value="InterPro"/>
</dbReference>
<protein>
    <submittedName>
        <fullName evidence="9">Heme peroxidase</fullName>
    </submittedName>
</protein>
<evidence type="ECO:0000256" key="8">
    <source>
        <dbReference type="SAM" id="MobiDB-lite"/>
    </source>
</evidence>
<keyword evidence="9" id="KW-0575">Peroxidase</keyword>
<dbReference type="EMBL" id="ML976663">
    <property type="protein sequence ID" value="KAF1977492.1"/>
    <property type="molecule type" value="Genomic_DNA"/>
</dbReference>
<dbReference type="SUPFAM" id="SSF48113">
    <property type="entry name" value="Heme-dependent peroxidases"/>
    <property type="match status" value="1"/>
</dbReference>
<keyword evidence="4" id="KW-0223">Dioxygenase</keyword>
<dbReference type="GO" id="GO:0051213">
    <property type="term" value="F:dioxygenase activity"/>
    <property type="evidence" value="ECO:0007669"/>
    <property type="project" value="UniProtKB-KW"/>
</dbReference>
<evidence type="ECO:0000256" key="1">
    <source>
        <dbReference type="ARBA" id="ARBA00011881"/>
    </source>
</evidence>
<dbReference type="Gene3D" id="1.10.630.10">
    <property type="entry name" value="Cytochrome P450"/>
    <property type="match status" value="1"/>
</dbReference>
<evidence type="ECO:0000256" key="5">
    <source>
        <dbReference type="ARBA" id="ARBA00023002"/>
    </source>
</evidence>
<dbReference type="Pfam" id="PF03098">
    <property type="entry name" value="An_peroxidase"/>
    <property type="match status" value="1"/>
</dbReference>